<protein>
    <recommendedName>
        <fullName evidence="2">Gag1-like clamp domain-containing protein</fullName>
    </recommendedName>
</protein>
<dbReference type="InterPro" id="IPR053274">
    <property type="entry name" value="Fluconazole_resistance"/>
</dbReference>
<comment type="caution">
    <text evidence="3">The sequence shown here is derived from an EMBL/GenBank/DDBJ whole genome shotgun (WGS) entry which is preliminary data.</text>
</comment>
<dbReference type="AlphaFoldDB" id="A0A8X7TDD4"/>
<dbReference type="Pfam" id="PF13259">
    <property type="entry name" value="clamp_Gag1-like"/>
    <property type="match status" value="1"/>
</dbReference>
<evidence type="ECO:0000259" key="2">
    <source>
        <dbReference type="Pfam" id="PF13259"/>
    </source>
</evidence>
<dbReference type="PANTHER" id="PTHR28065">
    <property type="entry name" value="FREQUENIN"/>
    <property type="match status" value="1"/>
</dbReference>
<evidence type="ECO:0000313" key="3">
    <source>
        <dbReference type="EMBL" id="KAF6059357.1"/>
    </source>
</evidence>
<dbReference type="InterPro" id="IPR025124">
    <property type="entry name" value="Gag1-like_clamp"/>
</dbReference>
<feature type="compositionally biased region" description="Acidic residues" evidence="1">
    <location>
        <begin position="269"/>
        <end position="292"/>
    </location>
</feature>
<evidence type="ECO:0000313" key="4">
    <source>
        <dbReference type="Proteomes" id="UP000590412"/>
    </source>
</evidence>
<feature type="compositionally biased region" description="Low complexity" evidence="1">
    <location>
        <begin position="197"/>
        <end position="214"/>
    </location>
</feature>
<sequence length="463" mass="52191">MVTVATTTAMSSESQSIADTHKSKLSTFAKLRKSQSTPKLRDRKNSRSTYNHPITSYTAINSPTSNTATPTSSTVATTGPASTIASTRATTTPSTRKKISAPKTTLTTTKTTTASSSSGFFKKISHEWHSFIHRLKSISEDVFTVDTLIDELFVDDESDDHMSFDKLVRASKGYNTTEEKFLQDYKKYKSLDKMYDHYNGSSNQSSGSHNSGNNHGRHSVVTHYSSQVLNNHDVGSSTTVVSDQTSFNVRTTLQDVIRHHQAQFRIIDEVDSDSDGDGVEEEEEQEEEEEALDSMTATGSSTNTRDIPQYNDIDFTILRREFENMLASTTTTMTKVPCDSTKRHPLESVPLPSTTTSLTSVSRPLSSVQPLPQQQHQQEEDVNVGTILWNYRRRKWLYCPDRAKAELRIKQTSLSHIPKESYYKIYSSLINENRVLKKDKHINLSDLIKIVHVGWIEEKKWEP</sequence>
<gene>
    <name evidence="3" type="ORF">FOB60_000939</name>
</gene>
<dbReference type="EMBL" id="JABWAB010000001">
    <property type="protein sequence ID" value="KAF6059357.1"/>
    <property type="molecule type" value="Genomic_DNA"/>
</dbReference>
<feature type="region of interest" description="Disordered" evidence="1">
    <location>
        <begin position="196"/>
        <end position="218"/>
    </location>
</feature>
<reference evidence="3" key="1">
    <citation type="submission" date="2020-03" db="EMBL/GenBank/DDBJ databases">
        <title>FDA dAtabase for Regulatory Grade micrObial Sequences (FDA-ARGOS): Supporting development and validation of Infectious Disease Dx tests.</title>
        <authorList>
            <person name="Campos J."/>
            <person name="Goldberg B."/>
            <person name="Tallon L."/>
            <person name="Sadzewicz L."/>
            <person name="Vavikolanu K."/>
            <person name="Mehta A."/>
            <person name="Aluvathingal J."/>
            <person name="Nadendla S."/>
            <person name="Nandy P."/>
            <person name="Geyer C."/>
            <person name="Yan Y."/>
            <person name="Sichtig H."/>
        </authorList>
    </citation>
    <scope>NUCLEOTIDE SEQUENCE [LARGE SCALE GENOMIC DNA]</scope>
    <source>
        <strain evidence="3">FDAARGOS_652</strain>
    </source>
</reference>
<proteinExistence type="predicted"/>
<feature type="compositionally biased region" description="Polar residues" evidence="1">
    <location>
        <begin position="1"/>
        <end position="18"/>
    </location>
</feature>
<name>A0A8X7TDD4_CANPA</name>
<accession>A0A8X7TDD4</accession>
<feature type="region of interest" description="Disordered" evidence="1">
    <location>
        <begin position="1"/>
        <end position="100"/>
    </location>
</feature>
<dbReference type="PANTHER" id="PTHR28065:SF1">
    <property type="entry name" value="DUF4050 DOMAIN-CONTAINING PROTEIN"/>
    <property type="match status" value="1"/>
</dbReference>
<organism evidence="3 4">
    <name type="scientific">Candida parapsilosis</name>
    <name type="common">Yeast</name>
    <dbReference type="NCBI Taxonomy" id="5480"/>
    <lineage>
        <taxon>Eukaryota</taxon>
        <taxon>Fungi</taxon>
        <taxon>Dikarya</taxon>
        <taxon>Ascomycota</taxon>
        <taxon>Saccharomycotina</taxon>
        <taxon>Pichiomycetes</taxon>
        <taxon>Debaryomycetaceae</taxon>
        <taxon>Candida/Lodderomyces clade</taxon>
        <taxon>Candida</taxon>
    </lineage>
</organism>
<dbReference type="OrthoDB" id="5576875at2759"/>
<dbReference type="Proteomes" id="UP000590412">
    <property type="component" value="Unassembled WGS sequence"/>
</dbReference>
<feature type="region of interest" description="Disordered" evidence="1">
    <location>
        <begin position="335"/>
        <end position="364"/>
    </location>
</feature>
<feature type="compositionally biased region" description="Low complexity" evidence="1">
    <location>
        <begin position="347"/>
        <end position="364"/>
    </location>
</feature>
<evidence type="ECO:0000256" key="1">
    <source>
        <dbReference type="SAM" id="MobiDB-lite"/>
    </source>
</evidence>
<feature type="compositionally biased region" description="Polar residues" evidence="1">
    <location>
        <begin position="295"/>
        <end position="306"/>
    </location>
</feature>
<feature type="region of interest" description="Disordered" evidence="1">
    <location>
        <begin position="266"/>
        <end position="307"/>
    </location>
</feature>
<feature type="domain" description="Gag1-like clamp" evidence="2">
    <location>
        <begin position="371"/>
        <end position="462"/>
    </location>
</feature>
<feature type="compositionally biased region" description="Polar residues" evidence="1">
    <location>
        <begin position="47"/>
        <end position="61"/>
    </location>
</feature>
<feature type="compositionally biased region" description="Low complexity" evidence="1">
    <location>
        <begin position="62"/>
        <end position="94"/>
    </location>
</feature>